<evidence type="ECO:0000313" key="1">
    <source>
        <dbReference type="EMBL" id="KAF9763269.1"/>
    </source>
</evidence>
<dbReference type="EMBL" id="SBJO01000085">
    <property type="protein sequence ID" value="KAF9763269.1"/>
    <property type="molecule type" value="Genomic_DNA"/>
</dbReference>
<evidence type="ECO:0000313" key="2">
    <source>
        <dbReference type="Proteomes" id="UP000740883"/>
    </source>
</evidence>
<comment type="caution">
    <text evidence="1">The sequence shown here is derived from an EMBL/GenBank/DDBJ whole genome shotgun (WGS) entry which is preliminary data.</text>
</comment>
<dbReference type="Proteomes" id="UP000740883">
    <property type="component" value="Unassembled WGS sequence"/>
</dbReference>
<keyword evidence="2" id="KW-1185">Reference proteome</keyword>
<gene>
    <name evidence="1" type="ORF">NGRA_1389</name>
</gene>
<name>A0A9P6GZ23_9MICR</name>
<dbReference type="AlphaFoldDB" id="A0A9P6GZ23"/>
<organism evidence="1 2">
    <name type="scientific">Nosema granulosis</name>
    <dbReference type="NCBI Taxonomy" id="83296"/>
    <lineage>
        <taxon>Eukaryota</taxon>
        <taxon>Fungi</taxon>
        <taxon>Fungi incertae sedis</taxon>
        <taxon>Microsporidia</taxon>
        <taxon>Nosematidae</taxon>
        <taxon>Nosema</taxon>
    </lineage>
</organism>
<protein>
    <submittedName>
        <fullName evidence="1">Uncharacterized protein</fullName>
    </submittedName>
</protein>
<sequence>MLILSNCNYEEEIDFEVKEVENKKYLEGKLDDIKFIAVEQELPVNFIVVESTDSNIISLENAKESSLYVMEVVYETGIEQEEDQNVYDLVNTFGTKRSIGNVKNMEIHGKLKTTVTVIESKTQILPPINTEAATPIDSFVLEDMFGQDIVEHFEKLEMEDISLQEELKEFTQKDKVRYLLSDAIIKVLKFKYYTRDMLEDTPYEPLMSLFIDDIEQRRLSKLAKDKLLIMLYILLLQMEGGVIKTKIIPSFNMNHKALIHLFKVIGCIYNERKKEVKWIYKPKDISRIVL</sequence>
<dbReference type="OrthoDB" id="2191236at2759"/>
<accession>A0A9P6GZ23</accession>
<reference evidence="1 2" key="1">
    <citation type="journal article" date="2020" name="Genome Biol. Evol.">
        <title>Comparative genomics of strictly vertically transmitted, feminizing microsporidia endosymbionts of amphipod crustaceans.</title>
        <authorList>
            <person name="Cormier A."/>
            <person name="Chebbi M.A."/>
            <person name="Giraud I."/>
            <person name="Wattier R."/>
            <person name="Teixeira M."/>
            <person name="Gilbert C."/>
            <person name="Rigaud T."/>
            <person name="Cordaux R."/>
        </authorList>
    </citation>
    <scope>NUCLEOTIDE SEQUENCE [LARGE SCALE GENOMIC DNA]</scope>
    <source>
        <strain evidence="1 2">Ou3-Ou53</strain>
    </source>
</reference>
<proteinExistence type="predicted"/>